<dbReference type="InterPro" id="IPR057326">
    <property type="entry name" value="KR_dom"/>
</dbReference>
<keyword evidence="6" id="KW-1185">Reference proteome</keyword>
<gene>
    <name evidence="5" type="ORF">GA0070603_1474</name>
</gene>
<dbReference type="SMART" id="SM00822">
    <property type="entry name" value="PKS_KR"/>
    <property type="match status" value="1"/>
</dbReference>
<reference evidence="6" key="1">
    <citation type="submission" date="2016-06" db="EMBL/GenBank/DDBJ databases">
        <authorList>
            <person name="Varghese N."/>
            <person name="Submissions Spin"/>
        </authorList>
    </citation>
    <scope>NUCLEOTIDE SEQUENCE [LARGE SCALE GENOMIC DNA]</scope>
    <source>
        <strain evidence="6">DSM 44151</strain>
    </source>
</reference>
<keyword evidence="2" id="KW-0560">Oxidoreductase</keyword>
<dbReference type="PANTHER" id="PTHR44196:SF1">
    <property type="entry name" value="DEHYDROGENASE_REDUCTASE SDR FAMILY MEMBER 7B"/>
    <property type="match status" value="1"/>
</dbReference>
<dbReference type="STRING" id="47854.GA0070603_1474"/>
<accession>A0A1C6UFI0</accession>
<dbReference type="PRINTS" id="PR00081">
    <property type="entry name" value="GDHRDH"/>
</dbReference>
<dbReference type="Proteomes" id="UP000198605">
    <property type="component" value="Unassembled WGS sequence"/>
</dbReference>
<dbReference type="OrthoDB" id="3743899at2"/>
<dbReference type="PROSITE" id="PS00061">
    <property type="entry name" value="ADH_SHORT"/>
    <property type="match status" value="1"/>
</dbReference>
<evidence type="ECO:0000259" key="4">
    <source>
        <dbReference type="SMART" id="SM00822"/>
    </source>
</evidence>
<dbReference type="InterPro" id="IPR020904">
    <property type="entry name" value="Sc_DH/Rdtase_CS"/>
</dbReference>
<name>A0A1C6UFI0_9ACTN</name>
<dbReference type="InterPro" id="IPR036291">
    <property type="entry name" value="NAD(P)-bd_dom_sf"/>
</dbReference>
<dbReference type="SUPFAM" id="SSF51735">
    <property type="entry name" value="NAD(P)-binding Rossmann-fold domains"/>
    <property type="match status" value="1"/>
</dbReference>
<evidence type="ECO:0000313" key="5">
    <source>
        <dbReference type="EMBL" id="SCL52830.1"/>
    </source>
</evidence>
<evidence type="ECO:0000256" key="3">
    <source>
        <dbReference type="RuleBase" id="RU000363"/>
    </source>
</evidence>
<dbReference type="PANTHER" id="PTHR44196">
    <property type="entry name" value="DEHYDROGENASE/REDUCTASE SDR FAMILY MEMBER 7B"/>
    <property type="match status" value="1"/>
</dbReference>
<dbReference type="GeneID" id="43278140"/>
<dbReference type="EMBL" id="FMIB01000002">
    <property type="protein sequence ID" value="SCL52830.1"/>
    <property type="molecule type" value="Genomic_DNA"/>
</dbReference>
<dbReference type="InterPro" id="IPR002347">
    <property type="entry name" value="SDR_fam"/>
</dbReference>
<dbReference type="RefSeq" id="WP_091309072.1">
    <property type="nucleotide sequence ID" value="NZ_FMIB01000002.1"/>
</dbReference>
<dbReference type="Gene3D" id="3.40.50.720">
    <property type="entry name" value="NAD(P)-binding Rossmann-like Domain"/>
    <property type="match status" value="1"/>
</dbReference>
<feature type="domain" description="Ketoreductase" evidence="4">
    <location>
        <begin position="14"/>
        <end position="193"/>
    </location>
</feature>
<comment type="similarity">
    <text evidence="1 3">Belongs to the short-chain dehydrogenases/reductases (SDR) family.</text>
</comment>
<dbReference type="AlphaFoldDB" id="A0A1C6UFI0"/>
<dbReference type="CDD" id="cd05233">
    <property type="entry name" value="SDR_c"/>
    <property type="match status" value="1"/>
</dbReference>
<organism evidence="5 6">
    <name type="scientific">Micromonospora chersina</name>
    <dbReference type="NCBI Taxonomy" id="47854"/>
    <lineage>
        <taxon>Bacteria</taxon>
        <taxon>Bacillati</taxon>
        <taxon>Actinomycetota</taxon>
        <taxon>Actinomycetes</taxon>
        <taxon>Micromonosporales</taxon>
        <taxon>Micromonosporaceae</taxon>
        <taxon>Micromonospora</taxon>
    </lineage>
</organism>
<evidence type="ECO:0000256" key="2">
    <source>
        <dbReference type="ARBA" id="ARBA00023002"/>
    </source>
</evidence>
<proteinExistence type="inferred from homology"/>
<evidence type="ECO:0000256" key="1">
    <source>
        <dbReference type="ARBA" id="ARBA00006484"/>
    </source>
</evidence>
<dbReference type="GO" id="GO:0016020">
    <property type="term" value="C:membrane"/>
    <property type="evidence" value="ECO:0007669"/>
    <property type="project" value="TreeGrafter"/>
</dbReference>
<sequence length="297" mass="30769">MSIDGRPPGRLAGKVVLVTGAARGIGEHTARLAAARGARLALVGLEPDRLAALAAELGPGHVWFPADVTDQAELAAAVDGTVAALGGIDAVVANAGVANRGTIAVGDVEALVRTVEVNLIGAMRTAAATVPALTARRGYLLIVSSAAAFAALPGMAAYCASKAGVEHFGTAIRLELAHRGVAVGTAHPSWVDTDLVREARADLPAFEAALAKLPWPMRRTTTVQECAAAFVRAIERRQRRVYVPRAVGAVQAVRSVLVSPLADRLIGRTARDTVPLIEEQARALGRGFGASTPEVRR</sequence>
<dbReference type="NCBIfam" id="NF004526">
    <property type="entry name" value="PRK05872.1"/>
    <property type="match status" value="1"/>
</dbReference>
<evidence type="ECO:0000313" key="6">
    <source>
        <dbReference type="Proteomes" id="UP000198605"/>
    </source>
</evidence>
<protein>
    <recommendedName>
        <fullName evidence="4">Ketoreductase domain-containing protein</fullName>
    </recommendedName>
</protein>
<dbReference type="PRINTS" id="PR00080">
    <property type="entry name" value="SDRFAMILY"/>
</dbReference>
<dbReference type="GO" id="GO:0016491">
    <property type="term" value="F:oxidoreductase activity"/>
    <property type="evidence" value="ECO:0007669"/>
    <property type="project" value="UniProtKB-KW"/>
</dbReference>
<dbReference type="Pfam" id="PF00106">
    <property type="entry name" value="adh_short"/>
    <property type="match status" value="1"/>
</dbReference>